<dbReference type="AlphaFoldDB" id="K8E2R0"/>
<gene>
    <name evidence="2" type="ORF">BN424_928</name>
</gene>
<evidence type="ECO:0000256" key="1">
    <source>
        <dbReference type="SAM" id="Phobius"/>
    </source>
</evidence>
<accession>K8E2R0</accession>
<protein>
    <submittedName>
        <fullName evidence="2">Membrane protein</fullName>
    </submittedName>
</protein>
<reference evidence="3" key="1">
    <citation type="journal article" date="2013" name="Genome Announc.">
        <title>Complete Chromosome Sequence of Carnobacterium maltaromaticum LMA 28.</title>
        <authorList>
            <person name="Cailliez-Grimal C."/>
            <person name="Chaillou S."/>
            <person name="Anba-Mondoloni J."/>
            <person name="Loux V."/>
            <person name="Afzal M.I."/>
            <person name="Rahman A."/>
            <person name="Kergourlay G."/>
            <person name="Champomier-Verges M.C."/>
            <person name="Zagorec M."/>
            <person name="Dalgaard P."/>
            <person name="Leisner J.J."/>
            <person name="Prevost H."/>
            <person name="Revol-Junelles A.M."/>
            <person name="Borges F."/>
        </authorList>
    </citation>
    <scope>NUCLEOTIDE SEQUENCE</scope>
    <source>
        <strain evidence="3">LMA28</strain>
    </source>
</reference>
<feature type="transmembrane region" description="Helical" evidence="1">
    <location>
        <begin position="6"/>
        <end position="27"/>
    </location>
</feature>
<dbReference type="HOGENOM" id="CLU_3326156_0_0_9"/>
<keyword evidence="3" id="KW-1185">Reference proteome</keyword>
<sequence>MVIKYAYYIALGWLIFLSVISNLIAWLNNHTMLAIFFL</sequence>
<keyword evidence="1" id="KW-0472">Membrane</keyword>
<dbReference type="EMBL" id="HE999757">
    <property type="protein sequence ID" value="CCO10392.2"/>
    <property type="molecule type" value="Genomic_DNA"/>
</dbReference>
<evidence type="ECO:0000313" key="3">
    <source>
        <dbReference type="Proteomes" id="UP000000212"/>
    </source>
</evidence>
<name>K8E2R0_CARML</name>
<keyword evidence="1" id="KW-0812">Transmembrane</keyword>
<keyword evidence="1" id="KW-1133">Transmembrane helix</keyword>
<proteinExistence type="predicted"/>
<evidence type="ECO:0000313" key="2">
    <source>
        <dbReference type="EMBL" id="CCO10392.2"/>
    </source>
</evidence>
<dbReference type="KEGG" id="cml:BN424_928"/>
<dbReference type="Proteomes" id="UP000000212">
    <property type="component" value="Chromosome"/>
</dbReference>
<organism evidence="2 3">
    <name type="scientific">Carnobacterium maltaromaticum LMA28</name>
    <dbReference type="NCBI Taxonomy" id="1234679"/>
    <lineage>
        <taxon>Bacteria</taxon>
        <taxon>Bacillati</taxon>
        <taxon>Bacillota</taxon>
        <taxon>Bacilli</taxon>
        <taxon>Lactobacillales</taxon>
        <taxon>Carnobacteriaceae</taxon>
        <taxon>Carnobacterium</taxon>
    </lineage>
</organism>